<reference evidence="1" key="2">
    <citation type="journal article" date="2015" name="Fish Shellfish Immunol.">
        <title>Early steps in the European eel (Anguilla anguilla)-Vibrio vulnificus interaction in the gills: Role of the RtxA13 toxin.</title>
        <authorList>
            <person name="Callol A."/>
            <person name="Pajuelo D."/>
            <person name="Ebbesson L."/>
            <person name="Teles M."/>
            <person name="MacKenzie S."/>
            <person name="Amaro C."/>
        </authorList>
    </citation>
    <scope>NUCLEOTIDE SEQUENCE</scope>
</reference>
<reference evidence="1" key="1">
    <citation type="submission" date="2014-11" db="EMBL/GenBank/DDBJ databases">
        <authorList>
            <person name="Amaro Gonzalez C."/>
        </authorList>
    </citation>
    <scope>NUCLEOTIDE SEQUENCE</scope>
</reference>
<dbReference type="EMBL" id="GBXM01037973">
    <property type="protein sequence ID" value="JAH70604.1"/>
    <property type="molecule type" value="Transcribed_RNA"/>
</dbReference>
<organism evidence="1">
    <name type="scientific">Anguilla anguilla</name>
    <name type="common">European freshwater eel</name>
    <name type="synonym">Muraena anguilla</name>
    <dbReference type="NCBI Taxonomy" id="7936"/>
    <lineage>
        <taxon>Eukaryota</taxon>
        <taxon>Metazoa</taxon>
        <taxon>Chordata</taxon>
        <taxon>Craniata</taxon>
        <taxon>Vertebrata</taxon>
        <taxon>Euteleostomi</taxon>
        <taxon>Actinopterygii</taxon>
        <taxon>Neopterygii</taxon>
        <taxon>Teleostei</taxon>
        <taxon>Anguilliformes</taxon>
        <taxon>Anguillidae</taxon>
        <taxon>Anguilla</taxon>
    </lineage>
</organism>
<protein>
    <submittedName>
        <fullName evidence="1">Uncharacterized protein</fullName>
    </submittedName>
</protein>
<evidence type="ECO:0000313" key="1">
    <source>
        <dbReference type="EMBL" id="JAH70604.1"/>
    </source>
</evidence>
<proteinExistence type="predicted"/>
<dbReference type="AlphaFoldDB" id="A0A0E9UXK3"/>
<name>A0A0E9UXK3_ANGAN</name>
<accession>A0A0E9UXK3</accession>
<sequence>MLAEYTEVYLKYFARGIFSVSLNLSMTTDAPPAPKIKKMEPGDALFQAVSQALSI</sequence>